<keyword evidence="3 4" id="KW-0040">ANK repeat</keyword>
<proteinExistence type="predicted"/>
<dbReference type="PROSITE" id="PS50088">
    <property type="entry name" value="ANK_REPEAT"/>
    <property type="match status" value="2"/>
</dbReference>
<protein>
    <submittedName>
        <fullName evidence="8">Similar to Saccharomyces cerevisiae YIR033W MGA2 ER membrane protein involved in regulation of OLE1 transcription, acts with homolog Spt23p</fullName>
    </submittedName>
</protein>
<dbReference type="InterPro" id="IPR057962">
    <property type="entry name" value="SPT23_MGA2_DBD"/>
</dbReference>
<dbReference type="SUPFAM" id="SSF81296">
    <property type="entry name" value="E set domains"/>
    <property type="match status" value="1"/>
</dbReference>
<evidence type="ECO:0000313" key="9">
    <source>
        <dbReference type="Proteomes" id="UP000644660"/>
    </source>
</evidence>
<dbReference type="RefSeq" id="XP_041408497.1">
    <property type="nucleotide sequence ID" value="XM_041552563.1"/>
</dbReference>
<evidence type="ECO:0000256" key="6">
    <source>
        <dbReference type="SAM" id="Phobius"/>
    </source>
</evidence>
<feature type="compositionally biased region" description="Polar residues" evidence="5">
    <location>
        <begin position="926"/>
        <end position="937"/>
    </location>
</feature>
<dbReference type="GeneID" id="64859742"/>
<dbReference type="PANTHER" id="PTHR23335">
    <property type="entry name" value="CALMODULIN-BINDING TRANSCRIPTION ACTIVATOR CAMTA"/>
    <property type="match status" value="1"/>
</dbReference>
<comment type="caution">
    <text evidence="8">The sequence shown here is derived from an EMBL/GenBank/DDBJ whole genome shotgun (WGS) entry which is preliminary data.</text>
</comment>
<dbReference type="GO" id="GO:0033554">
    <property type="term" value="P:cellular response to stress"/>
    <property type="evidence" value="ECO:0007669"/>
    <property type="project" value="UniProtKB-ARBA"/>
</dbReference>
<gene>
    <name evidence="8" type="ORF">KABA2_11S00242</name>
</gene>
<dbReference type="GO" id="GO:0030466">
    <property type="term" value="P:silent mating-type cassette heterochromatin formation"/>
    <property type="evidence" value="ECO:0007669"/>
    <property type="project" value="UniProtKB-ARBA"/>
</dbReference>
<dbReference type="SMART" id="SM00429">
    <property type="entry name" value="IPT"/>
    <property type="match status" value="1"/>
</dbReference>
<dbReference type="Pfam" id="PF12796">
    <property type="entry name" value="Ank_2"/>
    <property type="match status" value="1"/>
</dbReference>
<feature type="region of interest" description="Disordered" evidence="5">
    <location>
        <begin position="351"/>
        <end position="390"/>
    </location>
</feature>
<feature type="domain" description="IPT/TIG" evidence="7">
    <location>
        <begin position="468"/>
        <end position="565"/>
    </location>
</feature>
<dbReference type="EMBL" id="CAEFZW010000011">
    <property type="protein sequence ID" value="CAB4256653.1"/>
    <property type="molecule type" value="Genomic_DNA"/>
</dbReference>
<accession>A0A8H2ZK61</accession>
<evidence type="ECO:0000256" key="1">
    <source>
        <dbReference type="ARBA" id="ARBA00022553"/>
    </source>
</evidence>
<evidence type="ECO:0000256" key="4">
    <source>
        <dbReference type="PROSITE-ProRule" id="PRU00023"/>
    </source>
</evidence>
<feature type="region of interest" description="Disordered" evidence="5">
    <location>
        <begin position="851"/>
        <end position="882"/>
    </location>
</feature>
<dbReference type="InterPro" id="IPR002909">
    <property type="entry name" value="IPT_dom"/>
</dbReference>
<dbReference type="InterPro" id="IPR036770">
    <property type="entry name" value="Ankyrin_rpt-contain_sf"/>
</dbReference>
<dbReference type="GO" id="GO:0003712">
    <property type="term" value="F:transcription coregulator activity"/>
    <property type="evidence" value="ECO:0007669"/>
    <property type="project" value="TreeGrafter"/>
</dbReference>
<dbReference type="GO" id="GO:0005789">
    <property type="term" value="C:endoplasmic reticulum membrane"/>
    <property type="evidence" value="ECO:0007669"/>
    <property type="project" value="UniProtKB-ARBA"/>
</dbReference>
<dbReference type="Pfam" id="PF01833">
    <property type="entry name" value="TIG"/>
    <property type="match status" value="1"/>
</dbReference>
<feature type="compositionally biased region" description="Polar residues" evidence="5">
    <location>
        <begin position="379"/>
        <end position="390"/>
    </location>
</feature>
<dbReference type="CDD" id="cd00102">
    <property type="entry name" value="IPT"/>
    <property type="match status" value="1"/>
</dbReference>
<feature type="region of interest" description="Disordered" evidence="5">
    <location>
        <begin position="923"/>
        <end position="943"/>
    </location>
</feature>
<dbReference type="Proteomes" id="UP000644660">
    <property type="component" value="Unassembled WGS sequence"/>
</dbReference>
<name>A0A8H2ZK61_9SACH</name>
<dbReference type="GO" id="GO:2001280">
    <property type="term" value="P:positive regulation of unsaturated fatty acid biosynthetic process"/>
    <property type="evidence" value="ECO:0007669"/>
    <property type="project" value="UniProtKB-ARBA"/>
</dbReference>
<feature type="transmembrane region" description="Helical" evidence="6">
    <location>
        <begin position="966"/>
        <end position="988"/>
    </location>
</feature>
<dbReference type="GO" id="GO:0003690">
    <property type="term" value="F:double-stranded DNA binding"/>
    <property type="evidence" value="ECO:0007669"/>
    <property type="project" value="TreeGrafter"/>
</dbReference>
<dbReference type="GO" id="GO:0045944">
    <property type="term" value="P:positive regulation of transcription by RNA polymerase II"/>
    <property type="evidence" value="ECO:0007669"/>
    <property type="project" value="UniProtKB-ARBA"/>
</dbReference>
<dbReference type="InterPro" id="IPR013783">
    <property type="entry name" value="Ig-like_fold"/>
</dbReference>
<dbReference type="Pfam" id="PF25603">
    <property type="entry name" value="SPT23_MGA2_DBD"/>
    <property type="match status" value="1"/>
</dbReference>
<dbReference type="GO" id="GO:0005634">
    <property type="term" value="C:nucleus"/>
    <property type="evidence" value="ECO:0007669"/>
    <property type="project" value="TreeGrafter"/>
</dbReference>
<keyword evidence="6" id="KW-0472">Membrane</keyword>
<evidence type="ECO:0000256" key="3">
    <source>
        <dbReference type="ARBA" id="ARBA00023043"/>
    </source>
</evidence>
<dbReference type="Gene3D" id="2.60.40.10">
    <property type="entry name" value="Immunoglobulins"/>
    <property type="match status" value="1"/>
</dbReference>
<feature type="compositionally biased region" description="Low complexity" evidence="5">
    <location>
        <begin position="352"/>
        <end position="373"/>
    </location>
</feature>
<dbReference type="InterPro" id="IPR014756">
    <property type="entry name" value="Ig_E-set"/>
</dbReference>
<keyword evidence="6" id="KW-1133">Transmembrane helix</keyword>
<dbReference type="SMART" id="SM00248">
    <property type="entry name" value="ANK"/>
    <property type="match status" value="2"/>
</dbReference>
<keyword evidence="2" id="KW-0677">Repeat</keyword>
<feature type="compositionally biased region" description="Acidic residues" evidence="5">
    <location>
        <begin position="816"/>
        <end position="837"/>
    </location>
</feature>
<feature type="region of interest" description="Disordered" evidence="5">
    <location>
        <begin position="801"/>
        <end position="839"/>
    </location>
</feature>
<dbReference type="InterPro" id="IPR002110">
    <property type="entry name" value="Ankyrin_rpt"/>
</dbReference>
<dbReference type="FunFam" id="2.60.40.10:FF:001880">
    <property type="entry name" value="Mga2p"/>
    <property type="match status" value="1"/>
</dbReference>
<keyword evidence="9" id="KW-1185">Reference proteome</keyword>
<dbReference type="PROSITE" id="PS50297">
    <property type="entry name" value="ANK_REP_REGION"/>
    <property type="match status" value="2"/>
</dbReference>
<sequence>MSVLPDDLMMNYDPRNVDENSGHDGDEMMYLKLGDPSMFDDHIEEKQVFEDASLSHMLDEHFDSIKVDTSMPIIDSGDAVVNYQQIIDDKVLFGRSLPIDPDSAVENNTVDLTTLIQYVNLDEDSLPYKLTVNDLPEVTRVENQLKVTLTFDQPLHGKHYVQLPTNTISRQKFYLQEPLTLESDPSVDKVLQIKTFLLINDEYMMSSPKVVDVCMKCVQREQRRASRRKSGLSDNLLWCDNPRRSAILFNNKQLLALKQDKEVTLTTRMVCYCRHHKANDGFKILLVVLDSQNNVFAKQITTPIIITDRKPSSINNSDSVIDLIAKNDLVPTLSSANTTISSSIQNIQDTRSASNQSLNSSSAVSPSLPAQQPKRYIPSPNSLSEGGSESFTSEYVSANYQDYSSSATTADFLPRQNSMNFNNLAFTPTTQNPRKRSHLNIASSSNSAFLTDFTNDLNTFNDQIDPNQPTLERVIPGKGPTTGGIEVTLLGSNFKDGLKVRFGNNLALSTQCWNSSTMVTYLPPTQTPGQVLVTVTDPDDPNNNGQLPPHSYTNNNIQSSVFTYTDETDRQLIELALQIVGLKMNGRLDDARNIAKKIVGSGEDASGPTEGQNATMDSSQYNYNADVTDEKLIIQVIKSMNKTTTHLSMCDTAGRTLLHLAALSGYYDLSLLLIKSGVRLTIEDSFDFTPLHFAAIGGDQKVITLLLSCNSNIRIKNGSHITPKQLFVDNFNEQTHESFKIIEELFDKHESKNNNSDDLSRISSHSSMDSSIFNEDLNENALRLGSRRIFDDLYSDADADADADADSDSGSGSDVSDCDFEDNISFSEDDENNDEEHNDMGEDRYIQSVNGDTSSVETEPQIIESPVIREQADQTESNSTKRQSLWDRMLNHLNDDLPSYDDLFPRPNGDVNEDTKEIGVIRQEIESSQDTHNASSTSEDDEDDMLQRKLNRFFVNQKKTFQNDNMLLFFWIPLTLLLLTFVIFNSIYQGNESSFITKSTELVKSYLMVGLGKIWLGNQRMKNYVTENLNNFPTTKKLNDLIIG</sequence>
<evidence type="ECO:0000259" key="7">
    <source>
        <dbReference type="SMART" id="SM00429"/>
    </source>
</evidence>
<dbReference type="Gene3D" id="1.25.40.20">
    <property type="entry name" value="Ankyrin repeat-containing domain"/>
    <property type="match status" value="1"/>
</dbReference>
<dbReference type="PANTHER" id="PTHR23335:SF1">
    <property type="entry name" value="CALMODULIN-BINDING TRANSCRIPTION ACTIVATOR, ISOFORM F"/>
    <property type="match status" value="1"/>
</dbReference>
<reference evidence="8 9" key="1">
    <citation type="submission" date="2020-05" db="EMBL/GenBank/DDBJ databases">
        <authorList>
            <person name="Casaregola S."/>
            <person name="Devillers H."/>
            <person name="Grondin C."/>
        </authorList>
    </citation>
    <scope>NUCLEOTIDE SEQUENCE [LARGE SCALE GENOMIC DNA]</scope>
    <source>
        <strain evidence="8 9">CLIB 1767</strain>
    </source>
</reference>
<organism evidence="8 9">
    <name type="scientific">Maudiozyma barnettii</name>
    <dbReference type="NCBI Taxonomy" id="61262"/>
    <lineage>
        <taxon>Eukaryota</taxon>
        <taxon>Fungi</taxon>
        <taxon>Dikarya</taxon>
        <taxon>Ascomycota</taxon>
        <taxon>Saccharomycotina</taxon>
        <taxon>Saccharomycetes</taxon>
        <taxon>Saccharomycetales</taxon>
        <taxon>Saccharomycetaceae</taxon>
        <taxon>Maudiozyma</taxon>
    </lineage>
</organism>
<dbReference type="SUPFAM" id="SSF48403">
    <property type="entry name" value="Ankyrin repeat"/>
    <property type="match status" value="1"/>
</dbReference>
<keyword evidence="1" id="KW-0597">Phosphoprotein</keyword>
<feature type="repeat" description="ANK" evidence="4">
    <location>
        <begin position="686"/>
        <end position="718"/>
    </location>
</feature>
<dbReference type="AlphaFoldDB" id="A0A8H2ZK61"/>
<keyword evidence="6" id="KW-0812">Transmembrane</keyword>
<evidence type="ECO:0000256" key="5">
    <source>
        <dbReference type="SAM" id="MobiDB-lite"/>
    </source>
</evidence>
<evidence type="ECO:0000256" key="2">
    <source>
        <dbReference type="ARBA" id="ARBA00022737"/>
    </source>
</evidence>
<evidence type="ECO:0000313" key="8">
    <source>
        <dbReference type="EMBL" id="CAB4256653.1"/>
    </source>
</evidence>
<feature type="repeat" description="ANK" evidence="4">
    <location>
        <begin position="653"/>
        <end position="685"/>
    </location>
</feature>